<dbReference type="AlphaFoldDB" id="A0A4R1NHG5"/>
<dbReference type="OrthoDB" id="2154696at2"/>
<comment type="caution">
    <text evidence="3">The sequence shown here is derived from an EMBL/GenBank/DDBJ whole genome shotgun (WGS) entry which is preliminary data.</text>
</comment>
<feature type="transmembrane region" description="Helical" evidence="2">
    <location>
        <begin position="59"/>
        <end position="79"/>
    </location>
</feature>
<evidence type="ECO:0000256" key="2">
    <source>
        <dbReference type="SAM" id="Phobius"/>
    </source>
</evidence>
<reference evidence="3 4" key="1">
    <citation type="submission" date="2019-02" db="EMBL/GenBank/DDBJ databases">
        <title>Investigation of anaerobic lignin degradation for improved lignocellulosic biofuels.</title>
        <authorList>
            <person name="Deangelis K."/>
        </authorList>
    </citation>
    <scope>NUCLEOTIDE SEQUENCE [LARGE SCALE GENOMIC DNA]</scope>
    <source>
        <strain evidence="3 4">159R</strain>
    </source>
</reference>
<dbReference type="RefSeq" id="WP_132922976.1">
    <property type="nucleotide sequence ID" value="NZ_SJOI01000001.1"/>
</dbReference>
<feature type="transmembrane region" description="Helical" evidence="2">
    <location>
        <begin position="12"/>
        <end position="39"/>
    </location>
</feature>
<organism evidence="3 4">
    <name type="scientific">Sodalis ligni</name>
    <dbReference type="NCBI Taxonomy" id="2697027"/>
    <lineage>
        <taxon>Bacteria</taxon>
        <taxon>Pseudomonadati</taxon>
        <taxon>Pseudomonadota</taxon>
        <taxon>Gammaproteobacteria</taxon>
        <taxon>Enterobacterales</taxon>
        <taxon>Bruguierivoracaceae</taxon>
        <taxon>Sodalis</taxon>
    </lineage>
</organism>
<proteinExistence type="predicted"/>
<evidence type="ECO:0008006" key="5">
    <source>
        <dbReference type="Google" id="ProtNLM"/>
    </source>
</evidence>
<keyword evidence="2" id="KW-0812">Transmembrane</keyword>
<protein>
    <recommendedName>
        <fullName evidence="5">CAP-Gly protein</fullName>
    </recommendedName>
</protein>
<keyword evidence="2" id="KW-0472">Membrane</keyword>
<keyword evidence="1" id="KW-0175">Coiled coil</keyword>
<dbReference type="EMBL" id="SJOI01000001">
    <property type="protein sequence ID" value="TCL04176.1"/>
    <property type="molecule type" value="Genomic_DNA"/>
</dbReference>
<evidence type="ECO:0000313" key="4">
    <source>
        <dbReference type="Proteomes" id="UP000294555"/>
    </source>
</evidence>
<sequence length="343" mass="36069">MESHTVIATARVTSWGAIIGGVITVLAISVLLSVLGTALGLSRAEPYSEQPAQGVGTAVTVWSFISILISLACGGYVAGRLAGAAGISHGFLVWAMSLIIAIIISSIIIGGALRAAGSIIGSLASVTGGASSGMVSSLSDNKGHLQGLLENTLKPMGMNAGLPADPMPKKAVNALQNSSIESLKPDYLPRQLSAARDDMQSAVNAILKSPASFDSEMHQLSVKLKQRGDGITDDIKRDDIRQALARDTSMSPDEVNQATDTVIRYQRQAIAEVKARLEDLQQNIDDAMAEMQQWKEQAREQADAAAKAIAKSAVWLFIALLIGAAVGAYCGLWGARTAHRYAF</sequence>
<dbReference type="Proteomes" id="UP000294555">
    <property type="component" value="Unassembled WGS sequence"/>
</dbReference>
<name>A0A4R1NHG5_9GAMM</name>
<gene>
    <name evidence="3" type="ORF">EZJ58_2285</name>
</gene>
<feature type="coiled-coil region" evidence="1">
    <location>
        <begin position="263"/>
        <end position="311"/>
    </location>
</feature>
<keyword evidence="4" id="KW-1185">Reference proteome</keyword>
<feature type="transmembrane region" description="Helical" evidence="2">
    <location>
        <begin position="91"/>
        <end position="113"/>
    </location>
</feature>
<evidence type="ECO:0000256" key="1">
    <source>
        <dbReference type="SAM" id="Coils"/>
    </source>
</evidence>
<keyword evidence="2" id="KW-1133">Transmembrane helix</keyword>
<evidence type="ECO:0000313" key="3">
    <source>
        <dbReference type="EMBL" id="TCL04176.1"/>
    </source>
</evidence>
<accession>A0A4R1NHG5</accession>
<feature type="transmembrane region" description="Helical" evidence="2">
    <location>
        <begin position="313"/>
        <end position="335"/>
    </location>
</feature>